<dbReference type="InterPro" id="IPR002048">
    <property type="entry name" value="EF_hand_dom"/>
</dbReference>
<evidence type="ECO:0000313" key="6">
    <source>
        <dbReference type="EMBL" id="UYV72510.1"/>
    </source>
</evidence>
<dbReference type="PANTHER" id="PTHR45791">
    <property type="entry name" value="CALCIUM AND INTEGRIN BINDING FAMILY MEMBER 2"/>
    <property type="match status" value="1"/>
</dbReference>
<proteinExistence type="predicted"/>
<evidence type="ECO:0000259" key="5">
    <source>
        <dbReference type="PROSITE" id="PS50222"/>
    </source>
</evidence>
<protein>
    <submittedName>
        <fullName evidence="6">CIB1</fullName>
    </submittedName>
</protein>
<organism evidence="6 7">
    <name type="scientific">Cordylochernes scorpioides</name>
    <dbReference type="NCBI Taxonomy" id="51811"/>
    <lineage>
        <taxon>Eukaryota</taxon>
        <taxon>Metazoa</taxon>
        <taxon>Ecdysozoa</taxon>
        <taxon>Arthropoda</taxon>
        <taxon>Chelicerata</taxon>
        <taxon>Arachnida</taxon>
        <taxon>Pseudoscorpiones</taxon>
        <taxon>Cheliferoidea</taxon>
        <taxon>Chernetidae</taxon>
        <taxon>Cordylochernes</taxon>
    </lineage>
</organism>
<dbReference type="Proteomes" id="UP001235939">
    <property type="component" value="Chromosome 09"/>
</dbReference>
<evidence type="ECO:0000313" key="7">
    <source>
        <dbReference type="Proteomes" id="UP001235939"/>
    </source>
</evidence>
<dbReference type="Gene3D" id="1.10.238.10">
    <property type="entry name" value="EF-hand"/>
    <property type="match status" value="2"/>
</dbReference>
<keyword evidence="7" id="KW-1185">Reference proteome</keyword>
<evidence type="ECO:0000256" key="3">
    <source>
        <dbReference type="ARBA" id="ARBA00022837"/>
    </source>
</evidence>
<dbReference type="PROSITE" id="PS50222">
    <property type="entry name" value="EF_HAND_2"/>
    <property type="match status" value="2"/>
</dbReference>
<evidence type="ECO:0000256" key="4">
    <source>
        <dbReference type="ARBA" id="ARBA00022842"/>
    </source>
</evidence>
<keyword evidence="3" id="KW-0106">Calcium</keyword>
<dbReference type="InterPro" id="IPR011992">
    <property type="entry name" value="EF-hand-dom_pair"/>
</dbReference>
<keyword evidence="2" id="KW-0677">Repeat</keyword>
<dbReference type="SUPFAM" id="SSF47473">
    <property type="entry name" value="EF-hand"/>
    <property type="match status" value="1"/>
</dbReference>
<dbReference type="PROSITE" id="PS00018">
    <property type="entry name" value="EF_HAND_1"/>
    <property type="match status" value="1"/>
</dbReference>
<dbReference type="InterPro" id="IPR018247">
    <property type="entry name" value="EF_Hand_1_Ca_BS"/>
</dbReference>
<feature type="domain" description="EF-hand" evidence="5">
    <location>
        <begin position="17"/>
        <end position="52"/>
    </location>
</feature>
<keyword evidence="1" id="KW-0479">Metal-binding</keyword>
<dbReference type="EMBL" id="CP092871">
    <property type="protein sequence ID" value="UYV72510.1"/>
    <property type="molecule type" value="Genomic_DNA"/>
</dbReference>
<sequence length="133" mass="14946">MGGSQSSLTEEELLCYQNNPFADRLCALFSSKKDGKLSFEDFLDMASVLSDSAPIKVKADYSFVLYDEDEDGMLSRQDIAAVVSRLTGRNQLAPEQMTFLLDKVMAETDLDEDSLLSRAEYEHVVRKVPDFCK</sequence>
<feature type="domain" description="EF-hand" evidence="5">
    <location>
        <begin position="54"/>
        <end position="89"/>
    </location>
</feature>
<dbReference type="Pfam" id="PF13499">
    <property type="entry name" value="EF-hand_7"/>
    <property type="match status" value="1"/>
</dbReference>
<dbReference type="InterPro" id="IPR051433">
    <property type="entry name" value="CIBP"/>
</dbReference>
<gene>
    <name evidence="6" type="ORF">LAZ67_9003464</name>
</gene>
<evidence type="ECO:0000256" key="1">
    <source>
        <dbReference type="ARBA" id="ARBA00022723"/>
    </source>
</evidence>
<evidence type="ECO:0000256" key="2">
    <source>
        <dbReference type="ARBA" id="ARBA00022737"/>
    </source>
</evidence>
<dbReference type="PANTHER" id="PTHR45791:SF1">
    <property type="entry name" value="CALCIUM AND INTEGRIN BINDING FAMILY MEMBER 1"/>
    <property type="match status" value="1"/>
</dbReference>
<accession>A0ABY6KZG9</accession>
<keyword evidence="4" id="KW-0460">Magnesium</keyword>
<reference evidence="6 7" key="1">
    <citation type="submission" date="2022-01" db="EMBL/GenBank/DDBJ databases">
        <title>A chromosomal length assembly of Cordylochernes scorpioides.</title>
        <authorList>
            <person name="Zeh D."/>
            <person name="Zeh J."/>
        </authorList>
    </citation>
    <scope>NUCLEOTIDE SEQUENCE [LARGE SCALE GENOMIC DNA]</scope>
    <source>
        <strain evidence="6">IN4F17</strain>
        <tissue evidence="6">Whole Body</tissue>
    </source>
</reference>
<name>A0ABY6KZG9_9ARAC</name>
<dbReference type="SMART" id="SM00054">
    <property type="entry name" value="EFh"/>
    <property type="match status" value="3"/>
</dbReference>